<accession>A0ABT7ZWU1</accession>
<evidence type="ECO:0008006" key="4">
    <source>
        <dbReference type="Google" id="ProtNLM"/>
    </source>
</evidence>
<dbReference type="PROSITE" id="PS51257">
    <property type="entry name" value="PROKAR_LIPOPROTEIN"/>
    <property type="match status" value="1"/>
</dbReference>
<gene>
    <name evidence="2" type="ORF">QMA06_11240</name>
</gene>
<feature type="chain" id="PRO_5045369666" description="DUF4296 domain-containing protein" evidence="1">
    <location>
        <begin position="24"/>
        <end position="94"/>
    </location>
</feature>
<dbReference type="EMBL" id="JASDDK010000003">
    <property type="protein sequence ID" value="MDN3493299.1"/>
    <property type="molecule type" value="Genomic_DNA"/>
</dbReference>
<name>A0ABT7ZWU1_9FLAO</name>
<keyword evidence="1" id="KW-0732">Signal</keyword>
<evidence type="ECO:0000256" key="1">
    <source>
        <dbReference type="SAM" id="SignalP"/>
    </source>
</evidence>
<reference evidence="2 3" key="1">
    <citation type="journal article" date="2023" name="Int. J. Syst. Evol. Microbiol.">
        <title>Winogradskyella bathintestinalis sp. nov., isolated from the intestine of the deep-sea loosejaw dragonfish, Malacosteus niger.</title>
        <authorList>
            <person name="Uniacke-Lowe S."/>
            <person name="Johnson C.N."/>
            <person name="Stanton C."/>
            <person name="Hill C."/>
            <person name="Ross P."/>
        </authorList>
    </citation>
    <scope>NUCLEOTIDE SEQUENCE [LARGE SCALE GENOMIC DNA]</scope>
    <source>
        <strain evidence="2 3">APC 3343</strain>
    </source>
</reference>
<organism evidence="2 3">
    <name type="scientific">Winogradskyella bathintestinalis</name>
    <dbReference type="NCBI Taxonomy" id="3035208"/>
    <lineage>
        <taxon>Bacteria</taxon>
        <taxon>Pseudomonadati</taxon>
        <taxon>Bacteroidota</taxon>
        <taxon>Flavobacteriia</taxon>
        <taxon>Flavobacteriales</taxon>
        <taxon>Flavobacteriaceae</taxon>
        <taxon>Winogradskyella</taxon>
    </lineage>
</organism>
<comment type="caution">
    <text evidence="2">The sequence shown here is derived from an EMBL/GenBank/DDBJ whole genome shotgun (WGS) entry which is preliminary data.</text>
</comment>
<proteinExistence type="predicted"/>
<dbReference type="Proteomes" id="UP001231197">
    <property type="component" value="Unassembled WGS sequence"/>
</dbReference>
<dbReference type="RefSeq" id="WP_290206950.1">
    <property type="nucleotide sequence ID" value="NZ_JASDDK010000003.1"/>
</dbReference>
<evidence type="ECO:0000313" key="3">
    <source>
        <dbReference type="Proteomes" id="UP001231197"/>
    </source>
</evidence>
<feature type="signal peptide" evidence="1">
    <location>
        <begin position="1"/>
        <end position="23"/>
    </location>
</feature>
<protein>
    <recommendedName>
        <fullName evidence="4">DUF4296 domain-containing protein</fullName>
    </recommendedName>
</protein>
<keyword evidence="3" id="KW-1185">Reference proteome</keyword>
<sequence length="94" mass="10984">MKKILQILILVIFISSCSSTKLAPQNIIYFDHHNIEITKSEYEKLLLTHNFLEIPGEYTNQKKLIFREQHGQVTDIQKLKSLLEGTVEQRIDSQ</sequence>
<evidence type="ECO:0000313" key="2">
    <source>
        <dbReference type="EMBL" id="MDN3493299.1"/>
    </source>
</evidence>